<protein>
    <submittedName>
        <fullName evidence="1">tRNA G18 (Ribose-2'-O)-methylase SpoU</fullName>
    </submittedName>
</protein>
<name>A0ABS4G0P5_9CLOT</name>
<proteinExistence type="predicted"/>
<dbReference type="Proteomes" id="UP001519271">
    <property type="component" value="Unassembled WGS sequence"/>
</dbReference>
<keyword evidence="2" id="KW-1185">Reference proteome</keyword>
<sequence>MGSKKYGVSKGYYNLRQEGIMIPKMGELDSLNVGVAATIVLYEASLSNKGCMKR</sequence>
<dbReference type="EMBL" id="JAGGKC010000003">
    <property type="protein sequence ID" value="MBP1918118.1"/>
    <property type="molecule type" value="Genomic_DNA"/>
</dbReference>
<dbReference type="InterPro" id="IPR029026">
    <property type="entry name" value="tRNA_m1G_MTases_N"/>
</dbReference>
<comment type="caution">
    <text evidence="1">The sequence shown here is derived from an EMBL/GenBank/DDBJ whole genome shotgun (WGS) entry which is preliminary data.</text>
</comment>
<reference evidence="1 2" key="1">
    <citation type="submission" date="2021-03" db="EMBL/GenBank/DDBJ databases">
        <title>Genomic Encyclopedia of Type Strains, Phase IV (KMG-IV): sequencing the most valuable type-strain genomes for metagenomic binning, comparative biology and taxonomic classification.</title>
        <authorList>
            <person name="Goeker M."/>
        </authorList>
    </citation>
    <scope>NUCLEOTIDE SEQUENCE [LARGE SCALE GENOMIC DNA]</scope>
    <source>
        <strain evidence="1 2">DSM 6139</strain>
    </source>
</reference>
<evidence type="ECO:0000313" key="2">
    <source>
        <dbReference type="Proteomes" id="UP001519271"/>
    </source>
</evidence>
<dbReference type="SUPFAM" id="SSF75217">
    <property type="entry name" value="alpha/beta knot"/>
    <property type="match status" value="1"/>
</dbReference>
<accession>A0ABS4G0P5</accession>
<dbReference type="Gene3D" id="3.40.1280.10">
    <property type="match status" value="1"/>
</dbReference>
<organism evidence="1 2">
    <name type="scientific">Youngiibacter multivorans</name>
    <dbReference type="NCBI Taxonomy" id="937251"/>
    <lineage>
        <taxon>Bacteria</taxon>
        <taxon>Bacillati</taxon>
        <taxon>Bacillota</taxon>
        <taxon>Clostridia</taxon>
        <taxon>Eubacteriales</taxon>
        <taxon>Clostridiaceae</taxon>
        <taxon>Youngiibacter</taxon>
    </lineage>
</organism>
<evidence type="ECO:0000313" key="1">
    <source>
        <dbReference type="EMBL" id="MBP1918118.1"/>
    </source>
</evidence>
<dbReference type="InterPro" id="IPR029028">
    <property type="entry name" value="Alpha/beta_knot_MTases"/>
</dbReference>
<gene>
    <name evidence="1" type="ORF">J2Z34_000589</name>
</gene>